<evidence type="ECO:0000256" key="1">
    <source>
        <dbReference type="ARBA" id="ARBA00005525"/>
    </source>
</evidence>
<dbReference type="PANTHER" id="PTHR11645:SF0">
    <property type="entry name" value="PYRROLINE-5-CARBOXYLATE REDUCTASE 3"/>
    <property type="match status" value="1"/>
</dbReference>
<dbReference type="InterPro" id="IPR029036">
    <property type="entry name" value="P5CR_dimer"/>
</dbReference>
<dbReference type="Gene3D" id="1.10.3730.10">
    <property type="entry name" value="ProC C-terminal domain-like"/>
    <property type="match status" value="1"/>
</dbReference>
<reference evidence="6 7" key="1">
    <citation type="submission" date="2021-12" db="EMBL/GenBank/DDBJ databases">
        <title>Sinirhodobacter sp. WL0062 is a bacterium isolated from seawater.</title>
        <authorList>
            <person name="Wang L."/>
            <person name="He W."/>
            <person name="Zhang D.-F."/>
        </authorList>
    </citation>
    <scope>NUCLEOTIDE SEQUENCE [LARGE SCALE GENOMIC DNA]</scope>
    <source>
        <strain evidence="6 7">WL0062</strain>
    </source>
</reference>
<dbReference type="InterPro" id="IPR008927">
    <property type="entry name" value="6-PGluconate_DH-like_C_sf"/>
</dbReference>
<dbReference type="PIRSF" id="PIRSF000193">
    <property type="entry name" value="Pyrrol-5-carb_rd"/>
    <property type="match status" value="1"/>
</dbReference>
<name>A0ABS8YRI4_9RHOB</name>
<evidence type="ECO:0000256" key="2">
    <source>
        <dbReference type="ARBA" id="ARBA00022857"/>
    </source>
</evidence>
<keyword evidence="3" id="KW-0560">Oxidoreductase</keyword>
<dbReference type="SUPFAM" id="SSF48179">
    <property type="entry name" value="6-phosphogluconate dehydrogenase C-terminal domain-like"/>
    <property type="match status" value="1"/>
</dbReference>
<dbReference type="InterPro" id="IPR028939">
    <property type="entry name" value="P5C_Rdtase_cat_N"/>
</dbReference>
<accession>A0ABS8YRI4</accession>
<sequence>MRVGLIGAMGWIGASLGAGMLDSGVVAAADLTVLTRRDPPGAYLGNEAVHWARSVEELVERSDVVIVSVRPQDWPALHLRAPGRLVISVMAMVPMRELAASGGRVVRAMPNALAEQRRSYSPWFAAPDVIATDKAAVTRILDSIGRSDELQDEDHLDVMTVLPGSGPAYPALVAAAMLDFARARGLPEPIARRAVEAVICDGAALLQGRIETAPEVIAAFRDYAGVTAAGLNGADDAGLSTALRAGLDAALRACRPTD</sequence>
<dbReference type="Pfam" id="PF03807">
    <property type="entry name" value="F420_oxidored"/>
    <property type="match status" value="1"/>
</dbReference>
<dbReference type="EMBL" id="JAJUOS010000002">
    <property type="protein sequence ID" value="MCE5972492.1"/>
    <property type="molecule type" value="Genomic_DNA"/>
</dbReference>
<evidence type="ECO:0000259" key="4">
    <source>
        <dbReference type="Pfam" id="PF03807"/>
    </source>
</evidence>
<keyword evidence="2" id="KW-0521">NADP</keyword>
<protein>
    <submittedName>
        <fullName evidence="6">NAD(P)-binding domain-containing protein</fullName>
    </submittedName>
</protein>
<evidence type="ECO:0000259" key="5">
    <source>
        <dbReference type="Pfam" id="PF14748"/>
    </source>
</evidence>
<dbReference type="PANTHER" id="PTHR11645">
    <property type="entry name" value="PYRROLINE-5-CARBOXYLATE REDUCTASE"/>
    <property type="match status" value="1"/>
</dbReference>
<feature type="domain" description="Pyrroline-5-carboxylate reductase dimerisation" evidence="5">
    <location>
        <begin position="153"/>
        <end position="253"/>
    </location>
</feature>
<dbReference type="Gene3D" id="3.40.50.720">
    <property type="entry name" value="NAD(P)-binding Rossmann-like Domain"/>
    <property type="match status" value="1"/>
</dbReference>
<dbReference type="InterPro" id="IPR000304">
    <property type="entry name" value="Pyrroline-COOH_reductase"/>
</dbReference>
<comment type="caution">
    <text evidence="6">The sequence shown here is derived from an EMBL/GenBank/DDBJ whole genome shotgun (WGS) entry which is preliminary data.</text>
</comment>
<evidence type="ECO:0000256" key="3">
    <source>
        <dbReference type="ARBA" id="ARBA00023002"/>
    </source>
</evidence>
<evidence type="ECO:0000313" key="7">
    <source>
        <dbReference type="Proteomes" id="UP001521181"/>
    </source>
</evidence>
<evidence type="ECO:0000313" key="6">
    <source>
        <dbReference type="EMBL" id="MCE5972492.1"/>
    </source>
</evidence>
<dbReference type="Pfam" id="PF14748">
    <property type="entry name" value="P5CR_dimer"/>
    <property type="match status" value="1"/>
</dbReference>
<gene>
    <name evidence="6" type="ORF">LZA78_03215</name>
</gene>
<dbReference type="RefSeq" id="WP_233675511.1">
    <property type="nucleotide sequence ID" value="NZ_JAJUOS010000002.1"/>
</dbReference>
<feature type="domain" description="Pyrroline-5-carboxylate reductase catalytic N-terminal" evidence="4">
    <location>
        <begin position="2"/>
        <end position="91"/>
    </location>
</feature>
<keyword evidence="7" id="KW-1185">Reference proteome</keyword>
<comment type="similarity">
    <text evidence="1">Belongs to the pyrroline-5-carboxylate reductase family.</text>
</comment>
<dbReference type="SUPFAM" id="SSF51735">
    <property type="entry name" value="NAD(P)-binding Rossmann-fold domains"/>
    <property type="match status" value="1"/>
</dbReference>
<dbReference type="InterPro" id="IPR036291">
    <property type="entry name" value="NAD(P)-bd_dom_sf"/>
</dbReference>
<proteinExistence type="inferred from homology"/>
<organism evidence="6 7">
    <name type="scientific">Rhodobacter flavimaris</name>
    <dbReference type="NCBI Taxonomy" id="2907145"/>
    <lineage>
        <taxon>Bacteria</taxon>
        <taxon>Pseudomonadati</taxon>
        <taxon>Pseudomonadota</taxon>
        <taxon>Alphaproteobacteria</taxon>
        <taxon>Rhodobacterales</taxon>
        <taxon>Rhodobacter group</taxon>
        <taxon>Rhodobacter</taxon>
    </lineage>
</organism>
<dbReference type="Proteomes" id="UP001521181">
    <property type="component" value="Unassembled WGS sequence"/>
</dbReference>